<comment type="similarity">
    <text evidence="1">Belongs to the UDP-glycosyltransferase family.</text>
</comment>
<sequence>MATKYKLLPKNWNISSLTLASFNLLTTHSLESQNFNHMGIPHFLVIPYPVLGHVNPLMHLSQLLAKHGCKITFLNTEFSHKRLNTTSGVGLDNLKGSEIKFVTLPDGLGPEDDRSDQKKVVFSIKSNMPTMLPKLIEDVNALDVDNKITCIVVTMSMAWALKVGNKLGIKGALLWPASATSLALCDCIPRLIDDGIIDSYGIPFKKQEILLSPNMPLMDTSNLPWRGHDKLHFDHIVHEMQTMTLGDWWLCNSTYDLEPAAFCISPRFLPIGPLMASESNKSSFWQEDTTCLEWLDQQPPHSVIYVSFGSLAVVEPNQFKELALGLDFLNKPFLWVVRPSNDNKVNNAYPVEFHGSKGRIVGWAPQKKILNHLAIACFISHCGWNSTIEGVCGGIPFLCWPFAKDQLVNKSYICDVWKVGVGLDKDENGIISKEEIRKKVEQLLGDEDIKASSLKLKELTLKNIAKGGQSSKNVEKFINWAK</sequence>
<dbReference type="AlphaFoldDB" id="A0A8B8L2I1"/>
<dbReference type="RefSeq" id="XP_027350491.1">
    <property type="nucleotide sequence ID" value="XM_027494690.1"/>
</dbReference>
<dbReference type="PANTHER" id="PTHR11926">
    <property type="entry name" value="GLUCOSYL/GLUCURONOSYL TRANSFERASES"/>
    <property type="match status" value="1"/>
</dbReference>
<dbReference type="Proteomes" id="UP000694853">
    <property type="component" value="Unplaced"/>
</dbReference>
<evidence type="ECO:0000256" key="2">
    <source>
        <dbReference type="ARBA" id="ARBA00022679"/>
    </source>
</evidence>
<dbReference type="PANTHER" id="PTHR11926:SF1530">
    <property type="entry name" value="EF-HAND DOMAIN-CONTAINING PROTEIN"/>
    <property type="match status" value="1"/>
</dbReference>
<evidence type="ECO:0000313" key="5">
    <source>
        <dbReference type="RefSeq" id="XP_027350491.1"/>
    </source>
</evidence>
<reference evidence="4" key="1">
    <citation type="journal article" date="2019" name="Toxins">
        <title>Detection of Abrin-Like and Prepropulchellin-Like Toxin Genes and Transcripts Using Whole Genome Sequencing and Full-Length Transcript Sequencing of Abrus precatorius.</title>
        <authorList>
            <person name="Hovde B.T."/>
            <person name="Daligault H.E."/>
            <person name="Hanschen E.R."/>
            <person name="Kunde Y.A."/>
            <person name="Johnson M.B."/>
            <person name="Starkenburg S.R."/>
            <person name="Johnson S.L."/>
        </authorList>
    </citation>
    <scope>NUCLEOTIDE SEQUENCE [LARGE SCALE GENOMIC DNA]</scope>
</reference>
<keyword evidence="4" id="KW-1185">Reference proteome</keyword>
<dbReference type="KEGG" id="aprc:113861701"/>
<keyword evidence="2" id="KW-0808">Transferase</keyword>
<dbReference type="GO" id="GO:0080044">
    <property type="term" value="F:quercetin 7-O-glucosyltransferase activity"/>
    <property type="evidence" value="ECO:0007669"/>
    <property type="project" value="TreeGrafter"/>
</dbReference>
<dbReference type="GO" id="GO:0005509">
    <property type="term" value="F:calcium ion binding"/>
    <property type="evidence" value="ECO:0007669"/>
    <property type="project" value="InterPro"/>
</dbReference>
<reference evidence="5" key="2">
    <citation type="submission" date="2025-08" db="UniProtKB">
        <authorList>
            <consortium name="RefSeq"/>
        </authorList>
    </citation>
    <scope>IDENTIFICATION</scope>
    <source>
        <tissue evidence="5">Young leaves</tissue>
    </source>
</reference>
<dbReference type="InterPro" id="IPR018247">
    <property type="entry name" value="EF_Hand_1_Ca_BS"/>
</dbReference>
<gene>
    <name evidence="5" type="primary">LOC113861701</name>
</gene>
<dbReference type="InterPro" id="IPR002048">
    <property type="entry name" value="EF_hand_dom"/>
</dbReference>
<evidence type="ECO:0000313" key="4">
    <source>
        <dbReference type="Proteomes" id="UP000694853"/>
    </source>
</evidence>
<dbReference type="GeneID" id="113861701"/>
<dbReference type="PROSITE" id="PS50222">
    <property type="entry name" value="EF_HAND_2"/>
    <property type="match status" value="1"/>
</dbReference>
<dbReference type="OrthoDB" id="5835829at2759"/>
<dbReference type="Pfam" id="PF00201">
    <property type="entry name" value="UDPGT"/>
    <property type="match status" value="1"/>
</dbReference>
<dbReference type="SUPFAM" id="SSF53756">
    <property type="entry name" value="UDP-Glycosyltransferase/glycogen phosphorylase"/>
    <property type="match status" value="1"/>
</dbReference>
<accession>A0A8B8L2I1</accession>
<dbReference type="FunFam" id="3.40.50.2000:FF:000133">
    <property type="entry name" value="UDP-glycosyltransferase 83A1"/>
    <property type="match status" value="1"/>
</dbReference>
<dbReference type="PROSITE" id="PS00018">
    <property type="entry name" value="EF_HAND_1"/>
    <property type="match status" value="1"/>
</dbReference>
<feature type="domain" description="EF-hand" evidence="3">
    <location>
        <begin position="423"/>
        <end position="446"/>
    </location>
</feature>
<name>A0A8B8L2I1_ABRPR</name>
<dbReference type="FunFam" id="3.40.50.2000:FF:000060">
    <property type="entry name" value="Glycosyltransferase"/>
    <property type="match status" value="1"/>
</dbReference>
<dbReference type="GO" id="GO:0080043">
    <property type="term" value="F:quercetin 3-O-glucosyltransferase activity"/>
    <property type="evidence" value="ECO:0007669"/>
    <property type="project" value="TreeGrafter"/>
</dbReference>
<protein>
    <submittedName>
        <fullName evidence="5">UDP-glycosyltransferase 83A1-like</fullName>
    </submittedName>
</protein>
<evidence type="ECO:0000256" key="1">
    <source>
        <dbReference type="ARBA" id="ARBA00009995"/>
    </source>
</evidence>
<dbReference type="Gene3D" id="3.40.50.2000">
    <property type="entry name" value="Glycogen Phosphorylase B"/>
    <property type="match status" value="2"/>
</dbReference>
<proteinExistence type="inferred from homology"/>
<dbReference type="InterPro" id="IPR002213">
    <property type="entry name" value="UDP_glucos_trans"/>
</dbReference>
<dbReference type="CDD" id="cd03784">
    <property type="entry name" value="GT1_Gtf-like"/>
    <property type="match status" value="1"/>
</dbReference>
<organism evidence="4 5">
    <name type="scientific">Abrus precatorius</name>
    <name type="common">Indian licorice</name>
    <name type="synonym">Glycine abrus</name>
    <dbReference type="NCBI Taxonomy" id="3816"/>
    <lineage>
        <taxon>Eukaryota</taxon>
        <taxon>Viridiplantae</taxon>
        <taxon>Streptophyta</taxon>
        <taxon>Embryophyta</taxon>
        <taxon>Tracheophyta</taxon>
        <taxon>Spermatophyta</taxon>
        <taxon>Magnoliopsida</taxon>
        <taxon>eudicotyledons</taxon>
        <taxon>Gunneridae</taxon>
        <taxon>Pentapetalae</taxon>
        <taxon>rosids</taxon>
        <taxon>fabids</taxon>
        <taxon>Fabales</taxon>
        <taxon>Fabaceae</taxon>
        <taxon>Papilionoideae</taxon>
        <taxon>50 kb inversion clade</taxon>
        <taxon>NPAAA clade</taxon>
        <taxon>indigoferoid/millettioid clade</taxon>
        <taxon>Abreae</taxon>
        <taxon>Abrus</taxon>
    </lineage>
</organism>
<evidence type="ECO:0000259" key="3">
    <source>
        <dbReference type="PROSITE" id="PS50222"/>
    </source>
</evidence>